<sequence length="215" mass="24062">MADGYSIIMDTSKCTACRGCQVACKQWNQLPGTETKNSGSHENPPDLSFDTYKVVRFSEGKNGDGKPYWYFFSEQCRHCLSPGCMAAVEKEEIVQDEKTGAVLFTPKTKDLNFKETLEGCPYNVPRQNPKTKEMAKCTMCFDRITNGKQPSCVTTCPTGALAFGERDKILTAAKARVDELKKSYPKAEALNADDVRVIYIVTDDPKKYFKYATPK</sequence>
<comment type="subcellular location">
    <subcellularLocation>
        <location evidence="1">Cell envelope</location>
    </subcellularLocation>
</comment>
<dbReference type="HOGENOM" id="CLU_043374_0_3_7"/>
<keyword evidence="9" id="KW-1185">Reference proteome</keyword>
<evidence type="ECO:0000256" key="2">
    <source>
        <dbReference type="ARBA" id="ARBA00022485"/>
    </source>
</evidence>
<dbReference type="PATRIC" id="fig|706587.4.peg.2653"/>
<dbReference type="Pfam" id="PF13247">
    <property type="entry name" value="Fer4_11"/>
    <property type="match status" value="1"/>
</dbReference>
<proteinExistence type="predicted"/>
<dbReference type="OrthoDB" id="9789030at2"/>
<protein>
    <submittedName>
        <fullName evidence="8">Fe-S-cluster-containing hydrogenase subunit</fullName>
    </submittedName>
</protein>
<gene>
    <name evidence="8" type="ordered locus">Desti_2314</name>
</gene>
<dbReference type="GO" id="GO:0051539">
    <property type="term" value="F:4 iron, 4 sulfur cluster binding"/>
    <property type="evidence" value="ECO:0007669"/>
    <property type="project" value="UniProtKB-KW"/>
</dbReference>
<evidence type="ECO:0000313" key="9">
    <source>
        <dbReference type="Proteomes" id="UP000006055"/>
    </source>
</evidence>
<feature type="domain" description="4Fe-4S ferredoxin-type" evidence="7">
    <location>
        <begin position="5"/>
        <end position="35"/>
    </location>
</feature>
<dbReference type="GO" id="GO:0046872">
    <property type="term" value="F:metal ion binding"/>
    <property type="evidence" value="ECO:0007669"/>
    <property type="project" value="UniProtKB-KW"/>
</dbReference>
<dbReference type="KEGG" id="dti:Desti_2314"/>
<keyword evidence="5" id="KW-0408">Iron</keyword>
<reference evidence="9" key="1">
    <citation type="submission" date="2012-06" db="EMBL/GenBank/DDBJ databases">
        <title>Complete sequence of chromosome of Desulfomonile tiedjei DSM 6799.</title>
        <authorList>
            <person name="Lucas S."/>
            <person name="Copeland A."/>
            <person name="Lapidus A."/>
            <person name="Glavina del Rio T."/>
            <person name="Dalin E."/>
            <person name="Tice H."/>
            <person name="Bruce D."/>
            <person name="Goodwin L."/>
            <person name="Pitluck S."/>
            <person name="Peters L."/>
            <person name="Ovchinnikova G."/>
            <person name="Zeytun A."/>
            <person name="Lu M."/>
            <person name="Kyrpides N."/>
            <person name="Mavromatis K."/>
            <person name="Ivanova N."/>
            <person name="Brettin T."/>
            <person name="Detter J.C."/>
            <person name="Han C."/>
            <person name="Larimer F."/>
            <person name="Land M."/>
            <person name="Hauser L."/>
            <person name="Markowitz V."/>
            <person name="Cheng J.-F."/>
            <person name="Hugenholtz P."/>
            <person name="Woyke T."/>
            <person name="Wu D."/>
            <person name="Spring S."/>
            <person name="Schroeder M."/>
            <person name="Brambilla E."/>
            <person name="Klenk H.-P."/>
            <person name="Eisen J.A."/>
        </authorList>
    </citation>
    <scope>NUCLEOTIDE SEQUENCE [LARGE SCALE GENOMIC DNA]</scope>
    <source>
        <strain evidence="9">ATCC 49306 / DSM 6799 / DCB-1</strain>
    </source>
</reference>
<keyword evidence="2" id="KW-0004">4Fe-4S</keyword>
<evidence type="ECO:0000256" key="4">
    <source>
        <dbReference type="ARBA" id="ARBA00022737"/>
    </source>
</evidence>
<dbReference type="InterPro" id="IPR017896">
    <property type="entry name" value="4Fe4S_Fe-S-bd"/>
</dbReference>
<evidence type="ECO:0000256" key="6">
    <source>
        <dbReference type="ARBA" id="ARBA00023014"/>
    </source>
</evidence>
<dbReference type="AlphaFoldDB" id="I4C610"/>
<evidence type="ECO:0000256" key="3">
    <source>
        <dbReference type="ARBA" id="ARBA00022723"/>
    </source>
</evidence>
<evidence type="ECO:0000256" key="5">
    <source>
        <dbReference type="ARBA" id="ARBA00023004"/>
    </source>
</evidence>
<dbReference type="RefSeq" id="WP_014810144.1">
    <property type="nucleotide sequence ID" value="NC_018025.1"/>
</dbReference>
<dbReference type="EMBL" id="CP003360">
    <property type="protein sequence ID" value="AFM25001.1"/>
    <property type="molecule type" value="Genomic_DNA"/>
</dbReference>
<dbReference type="GO" id="GO:0030313">
    <property type="term" value="C:cell envelope"/>
    <property type="evidence" value="ECO:0007669"/>
    <property type="project" value="UniProtKB-SubCell"/>
</dbReference>
<evidence type="ECO:0000259" key="7">
    <source>
        <dbReference type="PROSITE" id="PS51379"/>
    </source>
</evidence>
<dbReference type="STRING" id="706587.Desti_2314"/>
<accession>I4C610</accession>
<keyword evidence="3" id="KW-0479">Metal-binding</keyword>
<name>I4C610_DESTA</name>
<dbReference type="PROSITE" id="PS51379">
    <property type="entry name" value="4FE4S_FER_2"/>
    <property type="match status" value="1"/>
</dbReference>
<dbReference type="SUPFAM" id="SSF54862">
    <property type="entry name" value="4Fe-4S ferredoxins"/>
    <property type="match status" value="1"/>
</dbReference>
<organism evidence="8 9">
    <name type="scientific">Desulfomonile tiedjei (strain ATCC 49306 / DSM 6799 / DCB-1)</name>
    <dbReference type="NCBI Taxonomy" id="706587"/>
    <lineage>
        <taxon>Bacteria</taxon>
        <taxon>Pseudomonadati</taxon>
        <taxon>Thermodesulfobacteriota</taxon>
        <taxon>Desulfomonilia</taxon>
        <taxon>Desulfomonilales</taxon>
        <taxon>Desulfomonilaceae</taxon>
        <taxon>Desulfomonile</taxon>
    </lineage>
</organism>
<dbReference type="PANTHER" id="PTHR43545">
    <property type="entry name" value="FORMATE DEHYDROGENASE, NITRATE-INDUCIBLE, IRON-SULFUR SUBUNIT"/>
    <property type="match status" value="1"/>
</dbReference>
<keyword evidence="4" id="KW-0677">Repeat</keyword>
<dbReference type="eggNOG" id="COG0437">
    <property type="taxonomic scope" value="Bacteria"/>
</dbReference>
<dbReference type="PANTHER" id="PTHR43545:SF6">
    <property type="entry name" value="FORMATE DEHYDROGENASE, NITRATE-INDUCIBLE, IRON-SULFUR SUBUNIT"/>
    <property type="match status" value="1"/>
</dbReference>
<dbReference type="InterPro" id="IPR051555">
    <property type="entry name" value="FDH_Electron_Transfer_Unit"/>
</dbReference>
<dbReference type="Proteomes" id="UP000006055">
    <property type="component" value="Chromosome"/>
</dbReference>
<dbReference type="Gene3D" id="3.30.70.20">
    <property type="match status" value="2"/>
</dbReference>
<evidence type="ECO:0000256" key="1">
    <source>
        <dbReference type="ARBA" id="ARBA00004196"/>
    </source>
</evidence>
<keyword evidence="6" id="KW-0411">Iron-sulfur</keyword>
<evidence type="ECO:0000313" key="8">
    <source>
        <dbReference type="EMBL" id="AFM25001.1"/>
    </source>
</evidence>
<dbReference type="CDD" id="cd10559">
    <property type="entry name" value="W-FDH"/>
    <property type="match status" value="1"/>
</dbReference>